<comment type="caution">
    <text evidence="4">The sequence shown here is derived from an EMBL/GenBank/DDBJ whole genome shotgun (WGS) entry which is preliminary data.</text>
</comment>
<reference evidence="4 5" key="1">
    <citation type="submission" date="2024-01" db="EMBL/GenBank/DDBJ databases">
        <title>Uliginosibacterium soil sp. nov.</title>
        <authorList>
            <person name="Lv Y."/>
        </authorList>
    </citation>
    <scope>NUCLEOTIDE SEQUENCE [LARGE SCALE GENOMIC DNA]</scope>
    <source>
        <strain evidence="4 5">H3</strain>
    </source>
</reference>
<dbReference type="InterPro" id="IPR052515">
    <property type="entry name" value="Gfo/Idh/MocA_Oxidoreductase"/>
</dbReference>
<dbReference type="RefSeq" id="WP_327598442.1">
    <property type="nucleotide sequence ID" value="NZ_JAYXHS010000001.1"/>
</dbReference>
<evidence type="ECO:0000256" key="1">
    <source>
        <dbReference type="SAM" id="MobiDB-lite"/>
    </source>
</evidence>
<feature type="domain" description="Gfo/Idh/MocA-like oxidoreductase N-terminal" evidence="2">
    <location>
        <begin position="42"/>
        <end position="161"/>
    </location>
</feature>
<evidence type="ECO:0000259" key="2">
    <source>
        <dbReference type="Pfam" id="PF01408"/>
    </source>
</evidence>
<dbReference type="SUPFAM" id="SSF55347">
    <property type="entry name" value="Glyceraldehyde-3-phosphate dehydrogenase-like, C-terminal domain"/>
    <property type="match status" value="1"/>
</dbReference>
<dbReference type="PANTHER" id="PTHR43249:SF1">
    <property type="entry name" value="D-GLUCOSIDE 3-DEHYDROGENASE"/>
    <property type="match status" value="1"/>
</dbReference>
<dbReference type="InterPro" id="IPR055170">
    <property type="entry name" value="GFO_IDH_MocA-like_dom"/>
</dbReference>
<dbReference type="SUPFAM" id="SSF51735">
    <property type="entry name" value="NAD(P)-binding Rossmann-fold domains"/>
    <property type="match status" value="1"/>
</dbReference>
<gene>
    <name evidence="4" type="ORF">VVD49_07110</name>
</gene>
<organism evidence="4 5">
    <name type="scientific">Uliginosibacterium silvisoli</name>
    <dbReference type="NCBI Taxonomy" id="3114758"/>
    <lineage>
        <taxon>Bacteria</taxon>
        <taxon>Pseudomonadati</taxon>
        <taxon>Pseudomonadota</taxon>
        <taxon>Betaproteobacteria</taxon>
        <taxon>Rhodocyclales</taxon>
        <taxon>Zoogloeaceae</taxon>
        <taxon>Uliginosibacterium</taxon>
    </lineage>
</organism>
<dbReference type="Pfam" id="PF22725">
    <property type="entry name" value="GFO_IDH_MocA_C3"/>
    <property type="match status" value="1"/>
</dbReference>
<name>A0ABU6K0M6_9RHOO</name>
<accession>A0ABU6K0M6</accession>
<dbReference type="InterPro" id="IPR000683">
    <property type="entry name" value="Gfo/Idh/MocA-like_OxRdtase_N"/>
</dbReference>
<proteinExistence type="predicted"/>
<evidence type="ECO:0000313" key="4">
    <source>
        <dbReference type="EMBL" id="MEC5385488.1"/>
    </source>
</evidence>
<feature type="compositionally biased region" description="Polar residues" evidence="1">
    <location>
        <begin position="15"/>
        <end position="34"/>
    </location>
</feature>
<dbReference type="InterPro" id="IPR036291">
    <property type="entry name" value="NAD(P)-bd_dom_sf"/>
</dbReference>
<dbReference type="PANTHER" id="PTHR43249">
    <property type="entry name" value="UDP-N-ACETYL-2-AMINO-2-DEOXY-D-GLUCURONATE OXIDASE"/>
    <property type="match status" value="1"/>
</dbReference>
<dbReference type="EMBL" id="JAYXHS010000001">
    <property type="protein sequence ID" value="MEC5385488.1"/>
    <property type="molecule type" value="Genomic_DNA"/>
</dbReference>
<feature type="region of interest" description="Disordered" evidence="1">
    <location>
        <begin position="1"/>
        <end position="34"/>
    </location>
</feature>
<evidence type="ECO:0000259" key="3">
    <source>
        <dbReference type="Pfam" id="PF22725"/>
    </source>
</evidence>
<evidence type="ECO:0000313" key="5">
    <source>
        <dbReference type="Proteomes" id="UP001331561"/>
    </source>
</evidence>
<dbReference type="Gene3D" id="3.40.50.720">
    <property type="entry name" value="NAD(P)-binding Rossmann-like Domain"/>
    <property type="match status" value="1"/>
</dbReference>
<protein>
    <submittedName>
        <fullName evidence="4">Gfo/Idh/MocA family oxidoreductase</fullName>
    </submittedName>
</protein>
<dbReference type="Gene3D" id="3.30.360.10">
    <property type="entry name" value="Dihydrodipicolinate Reductase, domain 2"/>
    <property type="match status" value="1"/>
</dbReference>
<keyword evidence="5" id="KW-1185">Reference proteome</keyword>
<feature type="domain" description="GFO/IDH/MocA-like oxidoreductase" evidence="3">
    <location>
        <begin position="170"/>
        <end position="294"/>
    </location>
</feature>
<dbReference type="Proteomes" id="UP001331561">
    <property type="component" value="Unassembled WGS sequence"/>
</dbReference>
<sequence length="360" mass="38880">MTALQQQGLHEHDITSINATPASHTRSTLTSNQKGNRDMDIVRWGIIGCGEVTEVKSGPGFQKASGSQLVAVMRRNGELAADYAKRHGVPKWYDDADKLIHDSEVDAIYIATPPSTHKDYVLRCAAAGKPMLVEKPMAMSHAECLEMNAACAAAGVPQFVAYYRRALPRFLKIKELVDSGAIGAVRMVNTRMHRPPLARDTDPSQFWRIDPALAGGGHFVDVAGHTLDFLDYVLGPISEASGYAGNQAGLYAAEDIVSGTFRFASGVQGTGQWCFSVSEQLDLTEILGSRGSVRFSVFDDSPLQLVVDGKLESIAISNPPHVHQPYIQTVVDSLLGRGSSPSDGVSGTRASWVMDRLLGR</sequence>
<dbReference type="Pfam" id="PF01408">
    <property type="entry name" value="GFO_IDH_MocA"/>
    <property type="match status" value="1"/>
</dbReference>